<feature type="region of interest" description="Disordered" evidence="1">
    <location>
        <begin position="309"/>
        <end position="328"/>
    </location>
</feature>
<comment type="caution">
    <text evidence="2">The sequence shown here is derived from an EMBL/GenBank/DDBJ whole genome shotgun (WGS) entry which is preliminary data.</text>
</comment>
<organism evidence="2 3">
    <name type="scientific">Pleurodeles waltl</name>
    <name type="common">Iberian ribbed newt</name>
    <dbReference type="NCBI Taxonomy" id="8319"/>
    <lineage>
        <taxon>Eukaryota</taxon>
        <taxon>Metazoa</taxon>
        <taxon>Chordata</taxon>
        <taxon>Craniata</taxon>
        <taxon>Vertebrata</taxon>
        <taxon>Euteleostomi</taxon>
        <taxon>Amphibia</taxon>
        <taxon>Batrachia</taxon>
        <taxon>Caudata</taxon>
        <taxon>Salamandroidea</taxon>
        <taxon>Salamandridae</taxon>
        <taxon>Pleurodelinae</taxon>
        <taxon>Pleurodeles</taxon>
    </lineage>
</organism>
<accession>A0AAV7RHN7</accession>
<dbReference type="AlphaFoldDB" id="A0AAV7RHN7"/>
<feature type="compositionally biased region" description="Polar residues" evidence="1">
    <location>
        <begin position="318"/>
        <end position="328"/>
    </location>
</feature>
<dbReference type="Proteomes" id="UP001066276">
    <property type="component" value="Chromosome 5"/>
</dbReference>
<protein>
    <submittedName>
        <fullName evidence="2">Uncharacterized protein</fullName>
    </submittedName>
</protein>
<evidence type="ECO:0000313" key="3">
    <source>
        <dbReference type="Proteomes" id="UP001066276"/>
    </source>
</evidence>
<evidence type="ECO:0000256" key="1">
    <source>
        <dbReference type="SAM" id="MobiDB-lite"/>
    </source>
</evidence>
<keyword evidence="3" id="KW-1185">Reference proteome</keyword>
<proteinExistence type="predicted"/>
<dbReference type="EMBL" id="JANPWB010000009">
    <property type="protein sequence ID" value="KAJ1151470.1"/>
    <property type="molecule type" value="Genomic_DNA"/>
</dbReference>
<gene>
    <name evidence="2" type="ORF">NDU88_004250</name>
</gene>
<reference evidence="2" key="1">
    <citation type="journal article" date="2022" name="bioRxiv">
        <title>Sequencing and chromosome-scale assembly of the giantPleurodeles waltlgenome.</title>
        <authorList>
            <person name="Brown T."/>
            <person name="Elewa A."/>
            <person name="Iarovenko S."/>
            <person name="Subramanian E."/>
            <person name="Araus A.J."/>
            <person name="Petzold A."/>
            <person name="Susuki M."/>
            <person name="Suzuki K.-i.T."/>
            <person name="Hayashi T."/>
            <person name="Toyoda A."/>
            <person name="Oliveira C."/>
            <person name="Osipova E."/>
            <person name="Leigh N.D."/>
            <person name="Simon A."/>
            <person name="Yun M.H."/>
        </authorList>
    </citation>
    <scope>NUCLEOTIDE SEQUENCE</scope>
    <source>
        <strain evidence="2">20211129_DDA</strain>
        <tissue evidence="2">Liver</tissue>
    </source>
</reference>
<sequence length="341" mass="39253">MALDILIFDARGSNPQGRTRRDTWRKVPFCFVSSRNVNKKIQSKEEDWVAFRDVVYNTAIAYLDQNTHKHQDWFDDKDVDIQKLLDEKLKSFRSLQQDTTFASKKAAYYSIKSKVQEKLTEMQDSWLSRKADEIQKYTDSNNSKRFYDALKTIYGPQSSGTSPLLSAGRSTLLTEKNAILKRWAEHFNNILNRPSSINAEAIDQMLQVAINTSMTEPPKDQSMMFSALLSDAFCDDEETSFKVRYRTDGRLYNLRRLQAKTKVEEYSVRYFLFADDCAVNTPTEAQTQQSMNSFSTACRNFSLTISTKNTEELHQPAPQKTYTEPTSTAEGKILKAVDKFT</sequence>
<evidence type="ECO:0000313" key="2">
    <source>
        <dbReference type="EMBL" id="KAJ1151470.1"/>
    </source>
</evidence>
<name>A0AAV7RHN7_PLEWA</name>